<accession>A0A815R972</accession>
<evidence type="ECO:0000313" key="1">
    <source>
        <dbReference type="EMBL" id="CAF1473462.1"/>
    </source>
</evidence>
<dbReference type="PANTHER" id="PTHR24118">
    <property type="entry name" value="POTE ANKYRIN DOMAIN"/>
    <property type="match status" value="1"/>
</dbReference>
<sequence>MKNTLNQTLLHVAVKLNLAYVWIRLFLLQGVDPCAQDISGRTTAHYVCERGDVEMLKALILPFHPKIKSLPDNLAEQTHKNCMTALTVVEKNGLTPFMEACLKKSSKCVKFLHEQYDVQIHQQDSDGDTCLHYVTAQNDFKLVEYLIRVCGSDVNGGSEQRPSPLDIAIFKGYDEIIIFLVKHNGKKRFDIQHVVNKHNTSIDIDLNIEGLSVGSNEDTVLPQSNSIESENTSTPQKDITQMVSGNNLISRRQKNVKDWKEEIADLTRRASLHLMGNDSDSAINYYKEILELFLENTDKEHDPELGRIYNSIALAYHRKQDYSNALVNYLKALQIAVKLDNQSKIADCYANIGLIYASKKNDVAALENFEKALVIRCSIPAENIMETGRLEKYIGIIKSSKKI</sequence>
<name>A0A815R972_9BILA</name>
<dbReference type="InterPro" id="IPR036770">
    <property type="entry name" value="Ankyrin_rpt-contain_sf"/>
</dbReference>
<dbReference type="Gene3D" id="1.25.40.10">
    <property type="entry name" value="Tetratricopeptide repeat domain"/>
    <property type="match status" value="1"/>
</dbReference>
<dbReference type="EMBL" id="CAJNOQ010020676">
    <property type="protein sequence ID" value="CAF1473462.1"/>
    <property type="molecule type" value="Genomic_DNA"/>
</dbReference>
<dbReference type="InterPro" id="IPR002110">
    <property type="entry name" value="Ankyrin_rpt"/>
</dbReference>
<dbReference type="OrthoDB" id="10007940at2759"/>
<dbReference type="PANTHER" id="PTHR24118:SF99">
    <property type="entry name" value="POTE ANKYRIN DOMAIN FAMILY MEMBER 3C-RELATED"/>
    <property type="match status" value="1"/>
</dbReference>
<dbReference type="SUPFAM" id="SSF48403">
    <property type="entry name" value="Ankyrin repeat"/>
    <property type="match status" value="1"/>
</dbReference>
<dbReference type="SUPFAM" id="SSF48452">
    <property type="entry name" value="TPR-like"/>
    <property type="match status" value="1"/>
</dbReference>
<dbReference type="AlphaFoldDB" id="A0A815R972"/>
<dbReference type="Proteomes" id="UP000663829">
    <property type="component" value="Unassembled WGS sequence"/>
</dbReference>
<organism evidence="1 3">
    <name type="scientific">Didymodactylos carnosus</name>
    <dbReference type="NCBI Taxonomy" id="1234261"/>
    <lineage>
        <taxon>Eukaryota</taxon>
        <taxon>Metazoa</taxon>
        <taxon>Spiralia</taxon>
        <taxon>Gnathifera</taxon>
        <taxon>Rotifera</taxon>
        <taxon>Eurotatoria</taxon>
        <taxon>Bdelloidea</taxon>
        <taxon>Philodinida</taxon>
        <taxon>Philodinidae</taxon>
        <taxon>Didymodactylos</taxon>
    </lineage>
</organism>
<dbReference type="Pfam" id="PF13637">
    <property type="entry name" value="Ank_4"/>
    <property type="match status" value="1"/>
</dbReference>
<comment type="caution">
    <text evidence="1">The sequence shown here is derived from an EMBL/GenBank/DDBJ whole genome shotgun (WGS) entry which is preliminary data.</text>
</comment>
<proteinExistence type="predicted"/>
<reference evidence="1" key="1">
    <citation type="submission" date="2021-02" db="EMBL/GenBank/DDBJ databases">
        <authorList>
            <person name="Nowell W R."/>
        </authorList>
    </citation>
    <scope>NUCLEOTIDE SEQUENCE</scope>
</reference>
<dbReference type="Pfam" id="PF12796">
    <property type="entry name" value="Ank_2"/>
    <property type="match status" value="1"/>
</dbReference>
<dbReference type="Proteomes" id="UP000681722">
    <property type="component" value="Unassembled WGS sequence"/>
</dbReference>
<evidence type="ECO:0000313" key="2">
    <source>
        <dbReference type="EMBL" id="CAF4340377.1"/>
    </source>
</evidence>
<dbReference type="InterPro" id="IPR019734">
    <property type="entry name" value="TPR_rpt"/>
</dbReference>
<dbReference type="SMART" id="SM00248">
    <property type="entry name" value="ANK"/>
    <property type="match status" value="4"/>
</dbReference>
<protein>
    <submittedName>
        <fullName evidence="1">Uncharacterized protein</fullName>
    </submittedName>
</protein>
<keyword evidence="3" id="KW-1185">Reference proteome</keyword>
<dbReference type="EMBL" id="CAJOBC010086145">
    <property type="protein sequence ID" value="CAF4340377.1"/>
    <property type="molecule type" value="Genomic_DNA"/>
</dbReference>
<dbReference type="Pfam" id="PF13424">
    <property type="entry name" value="TPR_12"/>
    <property type="match status" value="1"/>
</dbReference>
<evidence type="ECO:0000313" key="3">
    <source>
        <dbReference type="Proteomes" id="UP000663829"/>
    </source>
</evidence>
<dbReference type="Gene3D" id="1.25.40.20">
    <property type="entry name" value="Ankyrin repeat-containing domain"/>
    <property type="match status" value="1"/>
</dbReference>
<dbReference type="InterPro" id="IPR011990">
    <property type="entry name" value="TPR-like_helical_dom_sf"/>
</dbReference>
<gene>
    <name evidence="1" type="ORF">GPM918_LOCUS35548</name>
    <name evidence="2" type="ORF">SRO942_LOCUS36266</name>
</gene>
<dbReference type="SMART" id="SM00028">
    <property type="entry name" value="TPR"/>
    <property type="match status" value="3"/>
</dbReference>